<dbReference type="SUPFAM" id="SSF53706">
    <property type="entry name" value="Formate dehydrogenase/DMSO reductase, domains 1-3"/>
    <property type="match status" value="1"/>
</dbReference>
<evidence type="ECO:0000259" key="2">
    <source>
        <dbReference type="Pfam" id="PF00384"/>
    </source>
</evidence>
<dbReference type="Gene3D" id="3.40.50.740">
    <property type="match status" value="1"/>
</dbReference>
<protein>
    <recommendedName>
        <fullName evidence="2">Molybdopterin oxidoreductase domain-containing protein</fullName>
    </recommendedName>
</protein>
<accession>A0A1B1KEM7</accession>
<dbReference type="InterPro" id="IPR006656">
    <property type="entry name" value="Mopterin_OxRdtase"/>
</dbReference>
<dbReference type="Gene3D" id="3.40.228.10">
    <property type="entry name" value="Dimethylsulfoxide Reductase, domain 2"/>
    <property type="match status" value="1"/>
</dbReference>
<gene>
    <name evidence="3" type="ORF">R1CP_32260</name>
</gene>
<proteinExistence type="predicted"/>
<feature type="compositionally biased region" description="Basic and acidic residues" evidence="1">
    <location>
        <begin position="15"/>
        <end position="24"/>
    </location>
</feature>
<evidence type="ECO:0000313" key="4">
    <source>
        <dbReference type="Proteomes" id="UP000186108"/>
    </source>
</evidence>
<evidence type="ECO:0000313" key="3">
    <source>
        <dbReference type="EMBL" id="ANS31075.1"/>
    </source>
</evidence>
<dbReference type="Proteomes" id="UP000186108">
    <property type="component" value="Chromosome"/>
</dbReference>
<evidence type="ECO:0000256" key="1">
    <source>
        <dbReference type="SAM" id="MobiDB-lite"/>
    </source>
</evidence>
<feature type="domain" description="Molybdopterin oxidoreductase" evidence="2">
    <location>
        <begin position="122"/>
        <end position="299"/>
    </location>
</feature>
<dbReference type="PANTHER" id="PTHR43105:SF4">
    <property type="entry name" value="PROTEIN YDEP"/>
    <property type="match status" value="1"/>
</dbReference>
<sequence>MRHTDEERDYDEADLEVRPPKDHAAGPTAVAVSMKRALEHMGVVRTAETLVQLNQAEGFDCMSCAWPDPEPGHRHAAEFCENGAKAVAEEATRDRATPEFFARHSIAELDCHSEHWLGQQGRITHPMVKRPGGTHYEPIEWDEAFALIGDQLNALDSPDEAIFYTSGRASNEAAFAYQLFVRAFGTNNLPDCSNMCHESTSIALQESIGIGKASVTMDDVYQAKLIVLQGQNPGTNHPRMLSALEKAKQNGAKILSINPLREAGLVNFKNPQTPRGMVGPGTDLSDMHLPIALNGDLALLQAFGSLLVEWDALDH</sequence>
<dbReference type="GO" id="GO:0016020">
    <property type="term" value="C:membrane"/>
    <property type="evidence" value="ECO:0007669"/>
    <property type="project" value="TreeGrafter"/>
</dbReference>
<dbReference type="AlphaFoldDB" id="A0A1B1KEM7"/>
<dbReference type="EMBL" id="CP009111">
    <property type="protein sequence ID" value="ANS31075.1"/>
    <property type="molecule type" value="Genomic_DNA"/>
</dbReference>
<dbReference type="PANTHER" id="PTHR43105">
    <property type="entry name" value="RESPIRATORY NITRATE REDUCTASE"/>
    <property type="match status" value="1"/>
</dbReference>
<feature type="region of interest" description="Disordered" evidence="1">
    <location>
        <begin position="1"/>
        <end position="26"/>
    </location>
</feature>
<name>A0A1B1KEM7_RHOOP</name>
<organism evidence="3 4">
    <name type="scientific">Rhodococcus opacus</name>
    <name type="common">Nocardia opaca</name>
    <dbReference type="NCBI Taxonomy" id="37919"/>
    <lineage>
        <taxon>Bacteria</taxon>
        <taxon>Bacillati</taxon>
        <taxon>Actinomycetota</taxon>
        <taxon>Actinomycetes</taxon>
        <taxon>Mycobacteriales</taxon>
        <taxon>Nocardiaceae</taxon>
        <taxon>Rhodococcus</taxon>
    </lineage>
</organism>
<dbReference type="Pfam" id="PF00384">
    <property type="entry name" value="Molybdopterin"/>
    <property type="match status" value="1"/>
</dbReference>
<reference evidence="3 4" key="1">
    <citation type="submission" date="2014-07" db="EMBL/GenBank/DDBJ databases">
        <authorList>
            <person name="Zhang J.E."/>
            <person name="Yang H."/>
            <person name="Guo J."/>
            <person name="Deng Z."/>
            <person name="Luo H."/>
            <person name="Luo M."/>
            <person name="Zhao B."/>
        </authorList>
    </citation>
    <scope>NUCLEOTIDE SEQUENCE [LARGE SCALE GENOMIC DNA]</scope>
    <source>
        <strain evidence="3 4">1CP</strain>
    </source>
</reference>
<dbReference type="InterPro" id="IPR050123">
    <property type="entry name" value="Prok_molybdopt-oxidoreductase"/>
</dbReference>
<dbReference type="PATRIC" id="fig|37919.13.peg.6745"/>
<dbReference type="GO" id="GO:0016491">
    <property type="term" value="F:oxidoreductase activity"/>
    <property type="evidence" value="ECO:0007669"/>
    <property type="project" value="InterPro"/>
</dbReference>